<proteinExistence type="predicted"/>
<name>A0AAN7JAM4_9MYRT</name>
<keyword evidence="1" id="KW-1133">Transmembrane helix</keyword>
<organism evidence="2 3">
    <name type="scientific">Trapa incisa</name>
    <dbReference type="NCBI Taxonomy" id="236973"/>
    <lineage>
        <taxon>Eukaryota</taxon>
        <taxon>Viridiplantae</taxon>
        <taxon>Streptophyta</taxon>
        <taxon>Embryophyta</taxon>
        <taxon>Tracheophyta</taxon>
        <taxon>Spermatophyta</taxon>
        <taxon>Magnoliopsida</taxon>
        <taxon>eudicotyledons</taxon>
        <taxon>Gunneridae</taxon>
        <taxon>Pentapetalae</taxon>
        <taxon>rosids</taxon>
        <taxon>malvids</taxon>
        <taxon>Myrtales</taxon>
        <taxon>Lythraceae</taxon>
        <taxon>Trapa</taxon>
    </lineage>
</organism>
<reference evidence="2 3" key="1">
    <citation type="journal article" date="2023" name="Hortic Res">
        <title>Pangenome of water caltrop reveals structural variations and asymmetric subgenome divergence after allopolyploidization.</title>
        <authorList>
            <person name="Zhang X."/>
            <person name="Chen Y."/>
            <person name="Wang L."/>
            <person name="Yuan Y."/>
            <person name="Fang M."/>
            <person name="Shi L."/>
            <person name="Lu R."/>
            <person name="Comes H.P."/>
            <person name="Ma Y."/>
            <person name="Chen Y."/>
            <person name="Huang G."/>
            <person name="Zhou Y."/>
            <person name="Zheng Z."/>
            <person name="Qiu Y."/>
        </authorList>
    </citation>
    <scope>NUCLEOTIDE SEQUENCE [LARGE SCALE GENOMIC DNA]</scope>
    <source>
        <tissue evidence="2">Roots</tissue>
    </source>
</reference>
<comment type="caution">
    <text evidence="2">The sequence shown here is derived from an EMBL/GenBank/DDBJ whole genome shotgun (WGS) entry which is preliminary data.</text>
</comment>
<evidence type="ECO:0000313" key="2">
    <source>
        <dbReference type="EMBL" id="KAK4743751.1"/>
    </source>
</evidence>
<dbReference type="InterPro" id="IPR008390">
    <property type="entry name" value="AWPM-19"/>
</dbReference>
<gene>
    <name evidence="2" type="ORF">SAY87_010063</name>
</gene>
<keyword evidence="1" id="KW-0472">Membrane</keyword>
<dbReference type="Proteomes" id="UP001345219">
    <property type="component" value="Chromosome 9"/>
</dbReference>
<sequence>MASGGQMRNVASLLLLLNFCMYVIVVCIAGWATNIAIDRGFIIGPGFDLPAHFSPIYFPMGNAATGFFVTFALIAGSVGLASAIAGINHLRAWHIDSLPSAASAAAIAWTLTLLAMGHQFEGFQQSEYIFVHKISKMRLDLKHVLFKPEASGRQIRTSVARENEMQIN</sequence>
<keyword evidence="3" id="KW-1185">Reference proteome</keyword>
<feature type="transmembrane region" description="Helical" evidence="1">
    <location>
        <begin position="57"/>
        <end position="85"/>
    </location>
</feature>
<protein>
    <submittedName>
        <fullName evidence="2">Uncharacterized protein</fullName>
    </submittedName>
</protein>
<feature type="transmembrane region" description="Helical" evidence="1">
    <location>
        <begin position="12"/>
        <end position="37"/>
    </location>
</feature>
<dbReference type="PANTHER" id="PTHR33294">
    <property type="entry name" value="AWPM-19-LIKE FAMILY PROTEIN"/>
    <property type="match status" value="1"/>
</dbReference>
<evidence type="ECO:0000256" key="1">
    <source>
        <dbReference type="SAM" id="Phobius"/>
    </source>
</evidence>
<dbReference type="Pfam" id="PF05512">
    <property type="entry name" value="AWPM-19"/>
    <property type="match status" value="1"/>
</dbReference>
<feature type="transmembrane region" description="Helical" evidence="1">
    <location>
        <begin position="97"/>
        <end position="116"/>
    </location>
</feature>
<dbReference type="AlphaFoldDB" id="A0AAN7JAM4"/>
<dbReference type="PANTHER" id="PTHR33294:SF6">
    <property type="entry name" value="AWPM-19-LIKE FAMILY PROTEIN"/>
    <property type="match status" value="1"/>
</dbReference>
<keyword evidence="1" id="KW-0812">Transmembrane</keyword>
<accession>A0AAN7JAM4</accession>
<dbReference type="EMBL" id="JAXIOK010000022">
    <property type="protein sequence ID" value="KAK4743751.1"/>
    <property type="molecule type" value="Genomic_DNA"/>
</dbReference>
<evidence type="ECO:0000313" key="3">
    <source>
        <dbReference type="Proteomes" id="UP001345219"/>
    </source>
</evidence>